<dbReference type="AlphaFoldDB" id="A0AAI8VPZ8"/>
<feature type="repeat" description="ANK" evidence="3">
    <location>
        <begin position="31"/>
        <end position="55"/>
    </location>
</feature>
<comment type="caution">
    <text evidence="5">The sequence shown here is derived from an EMBL/GenBank/DDBJ whole genome shotgun (WGS) entry which is preliminary data.</text>
</comment>
<keyword evidence="2 3" id="KW-0040">ANK repeat</keyword>
<feature type="region of interest" description="Disordered" evidence="4">
    <location>
        <begin position="89"/>
        <end position="108"/>
    </location>
</feature>
<protein>
    <submittedName>
        <fullName evidence="5">Uu.00g136590.m01.CDS01</fullName>
    </submittedName>
</protein>
<dbReference type="SMART" id="SM00248">
    <property type="entry name" value="ANK"/>
    <property type="match status" value="3"/>
</dbReference>
<dbReference type="InterPro" id="IPR002110">
    <property type="entry name" value="Ankyrin_rpt"/>
</dbReference>
<dbReference type="Gene3D" id="1.25.40.20">
    <property type="entry name" value="Ankyrin repeat-containing domain"/>
    <property type="match status" value="1"/>
</dbReference>
<dbReference type="SUPFAM" id="SSF48403">
    <property type="entry name" value="Ankyrin repeat"/>
    <property type="match status" value="1"/>
</dbReference>
<gene>
    <name evidence="5" type="ORF">KHLLAP_LOCUS9101</name>
</gene>
<evidence type="ECO:0000256" key="1">
    <source>
        <dbReference type="ARBA" id="ARBA00022737"/>
    </source>
</evidence>
<dbReference type="PROSITE" id="PS50297">
    <property type="entry name" value="ANK_REP_REGION"/>
    <property type="match status" value="2"/>
</dbReference>
<dbReference type="EMBL" id="CAUWAG010000012">
    <property type="protein sequence ID" value="CAJ2508633.1"/>
    <property type="molecule type" value="Genomic_DNA"/>
</dbReference>
<reference evidence="5" key="1">
    <citation type="submission" date="2023-10" db="EMBL/GenBank/DDBJ databases">
        <authorList>
            <person name="Hackl T."/>
        </authorList>
    </citation>
    <scope>NUCLEOTIDE SEQUENCE</scope>
</reference>
<feature type="repeat" description="ANK" evidence="3">
    <location>
        <begin position="65"/>
        <end position="89"/>
    </location>
</feature>
<evidence type="ECO:0000313" key="5">
    <source>
        <dbReference type="EMBL" id="CAJ2508633.1"/>
    </source>
</evidence>
<evidence type="ECO:0000256" key="4">
    <source>
        <dbReference type="SAM" id="MobiDB-lite"/>
    </source>
</evidence>
<organism evidence="5 6">
    <name type="scientific">Anthostomella pinea</name>
    <dbReference type="NCBI Taxonomy" id="933095"/>
    <lineage>
        <taxon>Eukaryota</taxon>
        <taxon>Fungi</taxon>
        <taxon>Dikarya</taxon>
        <taxon>Ascomycota</taxon>
        <taxon>Pezizomycotina</taxon>
        <taxon>Sordariomycetes</taxon>
        <taxon>Xylariomycetidae</taxon>
        <taxon>Xylariales</taxon>
        <taxon>Xylariaceae</taxon>
        <taxon>Anthostomella</taxon>
    </lineage>
</organism>
<keyword evidence="1" id="KW-0677">Repeat</keyword>
<name>A0AAI8VPZ8_9PEZI</name>
<keyword evidence="6" id="KW-1185">Reference proteome</keyword>
<evidence type="ECO:0000256" key="3">
    <source>
        <dbReference type="PROSITE-ProRule" id="PRU00023"/>
    </source>
</evidence>
<dbReference type="InterPro" id="IPR036770">
    <property type="entry name" value="Ankyrin_rpt-contain_sf"/>
</dbReference>
<dbReference type="Proteomes" id="UP001295740">
    <property type="component" value="Unassembled WGS sequence"/>
</dbReference>
<dbReference type="PANTHER" id="PTHR24171">
    <property type="entry name" value="ANKYRIN REPEAT DOMAIN-CONTAINING PROTEIN 39-RELATED"/>
    <property type="match status" value="1"/>
</dbReference>
<proteinExistence type="predicted"/>
<dbReference type="Pfam" id="PF12796">
    <property type="entry name" value="Ank_2"/>
    <property type="match status" value="1"/>
</dbReference>
<dbReference type="PROSITE" id="PS50088">
    <property type="entry name" value="ANK_REPEAT"/>
    <property type="match status" value="2"/>
</dbReference>
<evidence type="ECO:0000313" key="6">
    <source>
        <dbReference type="Proteomes" id="UP001295740"/>
    </source>
</evidence>
<accession>A0AAI8VPZ8</accession>
<evidence type="ECO:0000256" key="2">
    <source>
        <dbReference type="ARBA" id="ARBA00023043"/>
    </source>
</evidence>
<sequence length="137" mass="14572">MTGLHLAAYFGLKGVVATLAGDFLANVEDSDGRTPLVLAARNRHEAVVQLLLDTGNVDPDSKYSYGQTPLSWAAEKGHDAVVRLLLDTGNVDPDSKDSGGQTPLSWAARNRHEAVVRLFAKKTNSDSTETTGPAALQ</sequence>